<gene>
    <name evidence="2" type="ORF">NMS_2077</name>
</gene>
<dbReference type="STRING" id="1454201.NMS_2077"/>
<evidence type="ECO:0000313" key="3">
    <source>
        <dbReference type="Proteomes" id="UP000031760"/>
    </source>
</evidence>
<protein>
    <recommendedName>
        <fullName evidence="4">DUF4252 domain-containing protein</fullName>
    </recommendedName>
</protein>
<dbReference type="OrthoDB" id="1143555at2"/>
<dbReference type="HOGENOM" id="CLU_110644_0_0_10"/>
<sequence>MNKLILKVIALSLTAMALLTSCEQQESLQQYYVDHEEADGFIMTSIPKTIVPIDKSKLSNESVEAYESINKINVLAMPLTADNKEMFAQETERLNKIFKNEKYELLMSHNSDGFKVKMMFDGTQDAIDEIIVYGNSPEMGLGVARVLGTDMNMARILNMMKELEGTNTSPAGIEMMMRGMGMPSQNMRIDAK</sequence>
<reference evidence="2 3" key="1">
    <citation type="journal article" date="2014" name="Proc. Natl. Acad. Sci. U.S.A.">
        <title>Functional characterization of flavobacteria rhodopsins reveals a unique class of light-driven chloride pump in bacteria.</title>
        <authorList>
            <person name="Yoshizawa S."/>
            <person name="Kumagai Y."/>
            <person name="Kim H."/>
            <person name="Ogura Y."/>
            <person name="Hayashi T."/>
            <person name="Iwasaki W."/>
            <person name="DeLong E.F."/>
            <person name="Kogure K."/>
        </authorList>
    </citation>
    <scope>NUCLEOTIDE SEQUENCE [LARGE SCALE GENOMIC DNA]</scope>
    <source>
        <strain evidence="2 3">S1-08</strain>
    </source>
</reference>
<feature type="signal peptide" evidence="1">
    <location>
        <begin position="1"/>
        <end position="17"/>
    </location>
</feature>
<evidence type="ECO:0000313" key="2">
    <source>
        <dbReference type="EMBL" id="BAO56086.1"/>
    </source>
</evidence>
<dbReference type="InterPro" id="IPR025348">
    <property type="entry name" value="DUF4252"/>
</dbReference>
<dbReference type="EMBL" id="AP014548">
    <property type="protein sequence ID" value="BAO56086.1"/>
    <property type="molecule type" value="Genomic_DNA"/>
</dbReference>
<proteinExistence type="predicted"/>
<dbReference type="Pfam" id="PF14060">
    <property type="entry name" value="DUF4252"/>
    <property type="match status" value="1"/>
</dbReference>
<evidence type="ECO:0000256" key="1">
    <source>
        <dbReference type="SAM" id="SignalP"/>
    </source>
</evidence>
<keyword evidence="1" id="KW-0732">Signal</keyword>
<accession>W8W0C5</accession>
<dbReference type="RefSeq" id="WP_041497648.1">
    <property type="nucleotide sequence ID" value="NZ_AP014548.1"/>
</dbReference>
<dbReference type="Proteomes" id="UP000031760">
    <property type="component" value="Chromosome"/>
</dbReference>
<evidence type="ECO:0008006" key="4">
    <source>
        <dbReference type="Google" id="ProtNLM"/>
    </source>
</evidence>
<feature type="chain" id="PRO_5004917329" description="DUF4252 domain-containing protein" evidence="1">
    <location>
        <begin position="18"/>
        <end position="192"/>
    </location>
</feature>
<dbReference type="KEGG" id="nmf:NMS_2077"/>
<organism evidence="2 3">
    <name type="scientific">Nonlabens marinus S1-08</name>
    <dbReference type="NCBI Taxonomy" id="1454201"/>
    <lineage>
        <taxon>Bacteria</taxon>
        <taxon>Pseudomonadati</taxon>
        <taxon>Bacteroidota</taxon>
        <taxon>Flavobacteriia</taxon>
        <taxon>Flavobacteriales</taxon>
        <taxon>Flavobacteriaceae</taxon>
        <taxon>Nonlabens</taxon>
    </lineage>
</organism>
<dbReference type="AlphaFoldDB" id="W8W0C5"/>
<name>W8W0C5_9FLAO</name>
<dbReference type="PROSITE" id="PS51257">
    <property type="entry name" value="PROKAR_LIPOPROTEIN"/>
    <property type="match status" value="1"/>
</dbReference>
<keyword evidence="3" id="KW-1185">Reference proteome</keyword>